<dbReference type="Pfam" id="PF08340">
    <property type="entry name" value="YicC-like_C"/>
    <property type="match status" value="1"/>
</dbReference>
<evidence type="ECO:0000313" key="8">
    <source>
        <dbReference type="EMBL" id="SNX73525.1"/>
    </source>
</evidence>
<evidence type="ECO:0000256" key="4">
    <source>
        <dbReference type="ARBA" id="ARBA00022801"/>
    </source>
</evidence>
<keyword evidence="4" id="KW-0378">Hydrolase</keyword>
<dbReference type="OrthoDB" id="9771229at2"/>
<keyword evidence="3" id="KW-0255">Endonuclease</keyword>
<evidence type="ECO:0000259" key="7">
    <source>
        <dbReference type="Pfam" id="PF08340"/>
    </source>
</evidence>
<evidence type="ECO:0000313" key="9">
    <source>
        <dbReference type="Proteomes" id="UP000219546"/>
    </source>
</evidence>
<dbReference type="InterPro" id="IPR013527">
    <property type="entry name" value="YicC-like_N"/>
</dbReference>
<dbReference type="AlphaFoldDB" id="A0A285D1H7"/>
<comment type="similarity">
    <text evidence="5">Belongs to the YicC/YloC family.</text>
</comment>
<comment type="cofactor">
    <cofactor evidence="1">
        <name>a divalent metal cation</name>
        <dbReference type="ChEBI" id="CHEBI:60240"/>
    </cofactor>
</comment>
<dbReference type="PANTHER" id="PTHR30636:SF3">
    <property type="entry name" value="UPF0701 PROTEIN YICC"/>
    <property type="match status" value="1"/>
</dbReference>
<dbReference type="GO" id="GO:0016787">
    <property type="term" value="F:hydrolase activity"/>
    <property type="evidence" value="ECO:0007669"/>
    <property type="project" value="UniProtKB-KW"/>
</dbReference>
<dbReference type="RefSeq" id="WP_097159647.1">
    <property type="nucleotide sequence ID" value="NZ_JBEPMQ010000007.1"/>
</dbReference>
<evidence type="ECO:0000256" key="1">
    <source>
        <dbReference type="ARBA" id="ARBA00001968"/>
    </source>
</evidence>
<gene>
    <name evidence="8" type="ORF">SAMN05877753_107108</name>
</gene>
<dbReference type="GO" id="GO:0004521">
    <property type="term" value="F:RNA endonuclease activity"/>
    <property type="evidence" value="ECO:0007669"/>
    <property type="project" value="InterPro"/>
</dbReference>
<evidence type="ECO:0000256" key="3">
    <source>
        <dbReference type="ARBA" id="ARBA00022759"/>
    </source>
</evidence>
<protein>
    <submittedName>
        <fullName evidence="8">Uncharacterized protein (TIGR00255 family)</fullName>
    </submittedName>
</protein>
<name>A0A285D1H7_9BACI</name>
<dbReference type="PANTHER" id="PTHR30636">
    <property type="entry name" value="UPF0701 PROTEIN YICC"/>
    <property type="match status" value="1"/>
</dbReference>
<organism evidence="8 9">
    <name type="scientific">Bacillus oleivorans</name>
    <dbReference type="NCBI Taxonomy" id="1448271"/>
    <lineage>
        <taxon>Bacteria</taxon>
        <taxon>Bacillati</taxon>
        <taxon>Bacillota</taxon>
        <taxon>Bacilli</taxon>
        <taxon>Bacillales</taxon>
        <taxon>Bacillaceae</taxon>
        <taxon>Bacillus</taxon>
    </lineage>
</organism>
<sequence length="292" mass="33838">MIKSMTGFGSSTKESESFQVTVELKAVNHRFCEINLRIPRSFLHIEDQMKKRIQGFIHRGRIEGFINIEGEGLIAKTLKVDWTLLDQYVHALHQVKNQYSIPEEVSLSHVLKQEGILQLQETEDHSLKEVEEMLLLCADEAAQALLSMRRREGGELKKVLIQYIDELKRSFKNLEQLAPKVVQHYKERLEKKVKELYTGPVDENRLLQEVVIFSDKADISEEITRLMSHCGQFLQSLELNEPVGRKLDFLIQEMNREVNTIGSKANDQQIAQNVVELKSILEKMREQVQNIE</sequence>
<dbReference type="InterPro" id="IPR013551">
    <property type="entry name" value="YicC-like_C"/>
</dbReference>
<reference evidence="8 9" key="1">
    <citation type="submission" date="2017-08" db="EMBL/GenBank/DDBJ databases">
        <authorList>
            <person name="de Groot N.N."/>
        </authorList>
    </citation>
    <scope>NUCLEOTIDE SEQUENCE [LARGE SCALE GENOMIC DNA]</scope>
    <source>
        <strain evidence="8 9">JC228</strain>
    </source>
</reference>
<dbReference type="EMBL" id="OAOP01000007">
    <property type="protein sequence ID" value="SNX73525.1"/>
    <property type="molecule type" value="Genomic_DNA"/>
</dbReference>
<dbReference type="Pfam" id="PF03755">
    <property type="entry name" value="YicC-like_N"/>
    <property type="match status" value="1"/>
</dbReference>
<accession>A0A285D1H7</accession>
<evidence type="ECO:0000256" key="2">
    <source>
        <dbReference type="ARBA" id="ARBA00022722"/>
    </source>
</evidence>
<evidence type="ECO:0000259" key="6">
    <source>
        <dbReference type="Pfam" id="PF03755"/>
    </source>
</evidence>
<proteinExistence type="inferred from homology"/>
<evidence type="ECO:0000256" key="5">
    <source>
        <dbReference type="ARBA" id="ARBA00035648"/>
    </source>
</evidence>
<keyword evidence="9" id="KW-1185">Reference proteome</keyword>
<keyword evidence="2" id="KW-0540">Nuclease</keyword>
<dbReference type="InterPro" id="IPR005229">
    <property type="entry name" value="YicC/YloC-like"/>
</dbReference>
<dbReference type="NCBIfam" id="TIGR00255">
    <property type="entry name" value="YicC/YloC family endoribonuclease"/>
    <property type="match status" value="1"/>
</dbReference>
<feature type="domain" description="Endoribonuclease YicC-like C-terminal" evidence="7">
    <location>
        <begin position="175"/>
        <end position="292"/>
    </location>
</feature>
<dbReference type="Proteomes" id="UP000219546">
    <property type="component" value="Unassembled WGS sequence"/>
</dbReference>
<feature type="domain" description="Endoribonuclease YicC-like N-terminal" evidence="6">
    <location>
        <begin position="2"/>
        <end position="157"/>
    </location>
</feature>